<dbReference type="EMBL" id="NKXS01001657">
    <property type="protein sequence ID" value="PIN17538.1"/>
    <property type="molecule type" value="Genomic_DNA"/>
</dbReference>
<comment type="caution">
    <text evidence="1">The sequence shown here is derived from an EMBL/GenBank/DDBJ whole genome shotgun (WGS) entry which is preliminary data.</text>
</comment>
<proteinExistence type="predicted"/>
<dbReference type="STRING" id="429701.A0A2G9HJ35"/>
<dbReference type="InterPro" id="IPR011990">
    <property type="entry name" value="TPR-like_helical_dom_sf"/>
</dbReference>
<evidence type="ECO:0000313" key="1">
    <source>
        <dbReference type="EMBL" id="PIN17538.1"/>
    </source>
</evidence>
<keyword evidence="2" id="KW-1185">Reference proteome</keyword>
<organism evidence="1 2">
    <name type="scientific">Handroanthus impetiginosus</name>
    <dbReference type="NCBI Taxonomy" id="429701"/>
    <lineage>
        <taxon>Eukaryota</taxon>
        <taxon>Viridiplantae</taxon>
        <taxon>Streptophyta</taxon>
        <taxon>Embryophyta</taxon>
        <taxon>Tracheophyta</taxon>
        <taxon>Spermatophyta</taxon>
        <taxon>Magnoliopsida</taxon>
        <taxon>eudicotyledons</taxon>
        <taxon>Gunneridae</taxon>
        <taxon>Pentapetalae</taxon>
        <taxon>asterids</taxon>
        <taxon>lamiids</taxon>
        <taxon>Lamiales</taxon>
        <taxon>Bignoniaceae</taxon>
        <taxon>Crescentiina</taxon>
        <taxon>Tabebuia alliance</taxon>
        <taxon>Handroanthus</taxon>
    </lineage>
</organism>
<dbReference type="Proteomes" id="UP000231279">
    <property type="component" value="Unassembled WGS sequence"/>
</dbReference>
<reference evidence="2" key="1">
    <citation type="journal article" date="2018" name="Gigascience">
        <title>Genome assembly of the Pink Ipe (Handroanthus impetiginosus, Bignoniaceae), a highly valued, ecologically keystone Neotropical timber forest tree.</title>
        <authorList>
            <person name="Silva-Junior O.B."/>
            <person name="Grattapaglia D."/>
            <person name="Novaes E."/>
            <person name="Collevatti R.G."/>
        </authorList>
    </citation>
    <scope>NUCLEOTIDE SEQUENCE [LARGE SCALE GENOMIC DNA]</scope>
    <source>
        <strain evidence="2">cv. UFG-1</strain>
    </source>
</reference>
<sequence>MVKPLKPHSGYLVLNCKRLCCPFLNFSSKPDFDNRGLSNLVHRVCEILSNPRIPWRGSSELKSLTPKLKPYHVAKIIETYHSTDSVLQFFYWVSKRHFYKHDMSCYVSMLNRLVKDKNFAPADHVRILMIKACKDEGEIRWVVDFLNEISGRGLTHSLYSFNTLLIQLGKFDMVAAAQRL</sequence>
<accession>A0A2G9HJ35</accession>
<name>A0A2G9HJ35_9LAMI</name>
<evidence type="ECO:0008006" key="3">
    <source>
        <dbReference type="Google" id="ProtNLM"/>
    </source>
</evidence>
<dbReference type="AlphaFoldDB" id="A0A2G9HJ35"/>
<protein>
    <recommendedName>
        <fullName evidence="3">Pentatricopeptide repeat-containing protein</fullName>
    </recommendedName>
</protein>
<dbReference type="Gene3D" id="1.25.40.10">
    <property type="entry name" value="Tetratricopeptide repeat domain"/>
    <property type="match status" value="1"/>
</dbReference>
<gene>
    <name evidence="1" type="ORF">CDL12_09816</name>
</gene>
<evidence type="ECO:0000313" key="2">
    <source>
        <dbReference type="Proteomes" id="UP000231279"/>
    </source>
</evidence>
<dbReference type="OrthoDB" id="185373at2759"/>